<organism evidence="2 3">
    <name type="scientific">Phytophthora oleae</name>
    <dbReference type="NCBI Taxonomy" id="2107226"/>
    <lineage>
        <taxon>Eukaryota</taxon>
        <taxon>Sar</taxon>
        <taxon>Stramenopiles</taxon>
        <taxon>Oomycota</taxon>
        <taxon>Peronosporomycetes</taxon>
        <taxon>Peronosporales</taxon>
        <taxon>Peronosporaceae</taxon>
        <taxon>Phytophthora</taxon>
    </lineage>
</organism>
<feature type="region of interest" description="Disordered" evidence="1">
    <location>
        <begin position="236"/>
        <end position="350"/>
    </location>
</feature>
<feature type="region of interest" description="Disordered" evidence="1">
    <location>
        <begin position="1"/>
        <end position="23"/>
    </location>
</feature>
<feature type="region of interest" description="Disordered" evidence="1">
    <location>
        <begin position="155"/>
        <end position="195"/>
    </location>
</feature>
<protein>
    <submittedName>
        <fullName evidence="2">Uncharacterized protein</fullName>
    </submittedName>
</protein>
<feature type="compositionally biased region" description="Low complexity" evidence="1">
    <location>
        <begin position="301"/>
        <end position="312"/>
    </location>
</feature>
<proteinExistence type="predicted"/>
<reference evidence="2 3" key="1">
    <citation type="submission" date="2024-09" db="EMBL/GenBank/DDBJ databases">
        <title>Genome sequencing and assembly of Phytophthora oleae, isolate VK10A, causative agent of rot of olive drupes.</title>
        <authorList>
            <person name="Conti Taguali S."/>
            <person name="Riolo M."/>
            <person name="La Spada F."/>
            <person name="Cacciola S.O."/>
            <person name="Dionisio G."/>
        </authorList>
    </citation>
    <scope>NUCLEOTIDE SEQUENCE [LARGE SCALE GENOMIC DNA]</scope>
    <source>
        <strain evidence="2 3">VK10A</strain>
    </source>
</reference>
<accession>A0ABD3EVN3</accession>
<dbReference type="EMBL" id="JBIMZQ010000053">
    <property type="protein sequence ID" value="KAL3658588.1"/>
    <property type="molecule type" value="Genomic_DNA"/>
</dbReference>
<comment type="caution">
    <text evidence="2">The sequence shown here is derived from an EMBL/GenBank/DDBJ whole genome shotgun (WGS) entry which is preliminary data.</text>
</comment>
<name>A0ABD3EVN3_9STRA</name>
<feature type="compositionally biased region" description="Basic and acidic residues" evidence="1">
    <location>
        <begin position="321"/>
        <end position="342"/>
    </location>
</feature>
<feature type="compositionally biased region" description="Low complexity" evidence="1">
    <location>
        <begin position="171"/>
        <end position="191"/>
    </location>
</feature>
<evidence type="ECO:0000313" key="2">
    <source>
        <dbReference type="EMBL" id="KAL3658588.1"/>
    </source>
</evidence>
<gene>
    <name evidence="2" type="ORF">V7S43_016472</name>
</gene>
<sequence length="350" mass="39019">MWWGGQPGRNPSRGPGYHGPVNESLTALRRRDTSEYELMLKNALKPFCIDDGVLSRITELFLWTYALDPENIKVENRLSDEALARCLIDIQSDRTPRRDWATDNQQGVWLSLRKCTRIVDIAKTFAKQLQNGFYETPTVPDFDPKEVAGGYDRFKQKGLPTAHSSARLDPKLLSPSFKKTSTSKSSASPVKTRSENFTAEISKERFDQQVQAKFALEVTQERVSGQVNDWERFVAQRQAQEHLATNTKPRSPSPAKTPPKPGTSSSKKPKPPSGLPATSRTTKILQPIAPSPPRRPKILRRVAATRAATRPATNDDDYESDKDHLAGSDEEKPPAKKQEVLDLSKGSSAA</sequence>
<evidence type="ECO:0000256" key="1">
    <source>
        <dbReference type="SAM" id="MobiDB-lite"/>
    </source>
</evidence>
<dbReference type="Proteomes" id="UP001632037">
    <property type="component" value="Unassembled WGS sequence"/>
</dbReference>
<keyword evidence="3" id="KW-1185">Reference proteome</keyword>
<evidence type="ECO:0000313" key="3">
    <source>
        <dbReference type="Proteomes" id="UP001632037"/>
    </source>
</evidence>
<dbReference type="AlphaFoldDB" id="A0ABD3EVN3"/>
<feature type="compositionally biased region" description="Pro residues" evidence="1">
    <location>
        <begin position="251"/>
        <end position="261"/>
    </location>
</feature>